<dbReference type="RefSeq" id="WP_271712497.1">
    <property type="nucleotide sequence ID" value="NZ_AP024169.1"/>
</dbReference>
<dbReference type="InterPro" id="IPR029479">
    <property type="entry name" value="Nitroreductase"/>
</dbReference>
<dbReference type="PANTHER" id="PTHR23026">
    <property type="entry name" value="NADPH NITROREDUCTASE"/>
    <property type="match status" value="1"/>
</dbReference>
<dbReference type="Proteomes" id="UP000595897">
    <property type="component" value="Chromosome"/>
</dbReference>
<keyword evidence="4" id="KW-1185">Reference proteome</keyword>
<dbReference type="InterPro" id="IPR000415">
    <property type="entry name" value="Nitroreductase-like"/>
</dbReference>
<protein>
    <submittedName>
        <fullName evidence="3">Nitroreductase</fullName>
    </submittedName>
</protein>
<reference evidence="3 4" key="1">
    <citation type="submission" date="2020-11" db="EMBL/GenBank/DDBJ databases">
        <title>Draft genome sequencing of a Lachnospiraceae strain isolated from anoxic soil subjected to BSD treatment.</title>
        <authorList>
            <person name="Uek A."/>
            <person name="Tonouchi A."/>
        </authorList>
    </citation>
    <scope>NUCLEOTIDE SEQUENCE [LARGE SCALE GENOMIC DNA]</scope>
    <source>
        <strain evidence="3 4">TB5</strain>
    </source>
</reference>
<gene>
    <name evidence="3" type="ORF">bsdtb5_26680</name>
</gene>
<dbReference type="Pfam" id="PF00881">
    <property type="entry name" value="Nitroreductase"/>
    <property type="match status" value="1"/>
</dbReference>
<sequence>MNQVLENIITRKSVRSFTDKTIEDDILEQIIKAGIHAPSGMNKQSFRFTIVRNKDKMSRLAKEIATELERDVNTYNFYLPDVLIMVSDETENSNGLADCACALENIFLAAHSLGVGSVWINQLKLICDKPKIRAILDEFEIPASHTVWGMAALGYPKENATVTKERKAVIHYVE</sequence>
<dbReference type="InterPro" id="IPR050627">
    <property type="entry name" value="Nitroreductase/BluB"/>
</dbReference>
<proteinExistence type="predicted"/>
<keyword evidence="1" id="KW-0520">NAD</keyword>
<evidence type="ECO:0000256" key="1">
    <source>
        <dbReference type="ARBA" id="ARBA00023027"/>
    </source>
</evidence>
<dbReference type="KEGG" id="ahb:bsdtb5_26680"/>
<evidence type="ECO:0000313" key="3">
    <source>
        <dbReference type="EMBL" id="BCN31373.1"/>
    </source>
</evidence>
<dbReference type="Gene3D" id="3.40.109.10">
    <property type="entry name" value="NADH Oxidase"/>
    <property type="match status" value="1"/>
</dbReference>
<dbReference type="GO" id="GO:0046256">
    <property type="term" value="P:2,4,6-trinitrotoluene catabolic process"/>
    <property type="evidence" value="ECO:0007669"/>
    <property type="project" value="TreeGrafter"/>
</dbReference>
<dbReference type="PANTHER" id="PTHR23026:SF125">
    <property type="entry name" value="OXYGEN-INSENSITIVE NAD(P)H NITROREDUCTASE"/>
    <property type="match status" value="1"/>
</dbReference>
<dbReference type="CDD" id="cd02136">
    <property type="entry name" value="PnbA_NfnB-like"/>
    <property type="match status" value="1"/>
</dbReference>
<accession>A0A7R7IER2</accession>
<dbReference type="GO" id="GO:0005829">
    <property type="term" value="C:cytosol"/>
    <property type="evidence" value="ECO:0007669"/>
    <property type="project" value="TreeGrafter"/>
</dbReference>
<dbReference type="AlphaFoldDB" id="A0A7R7IER2"/>
<evidence type="ECO:0000259" key="2">
    <source>
        <dbReference type="Pfam" id="PF00881"/>
    </source>
</evidence>
<organism evidence="3 4">
    <name type="scientific">Anaeromicropila herbilytica</name>
    <dbReference type="NCBI Taxonomy" id="2785025"/>
    <lineage>
        <taxon>Bacteria</taxon>
        <taxon>Bacillati</taxon>
        <taxon>Bacillota</taxon>
        <taxon>Clostridia</taxon>
        <taxon>Lachnospirales</taxon>
        <taxon>Lachnospiraceae</taxon>
        <taxon>Anaeromicropila</taxon>
    </lineage>
</organism>
<evidence type="ECO:0000313" key="4">
    <source>
        <dbReference type="Proteomes" id="UP000595897"/>
    </source>
</evidence>
<dbReference type="GO" id="GO:0046857">
    <property type="term" value="F:oxidoreductase activity, acting on other nitrogenous compounds as donors, with NAD or NADP as acceptor"/>
    <property type="evidence" value="ECO:0007669"/>
    <property type="project" value="TreeGrafter"/>
</dbReference>
<dbReference type="EMBL" id="AP024169">
    <property type="protein sequence ID" value="BCN31373.1"/>
    <property type="molecule type" value="Genomic_DNA"/>
</dbReference>
<feature type="domain" description="Nitroreductase" evidence="2">
    <location>
        <begin position="9"/>
        <end position="155"/>
    </location>
</feature>
<dbReference type="SUPFAM" id="SSF55469">
    <property type="entry name" value="FMN-dependent nitroreductase-like"/>
    <property type="match status" value="1"/>
</dbReference>
<name>A0A7R7IER2_9FIRM</name>